<dbReference type="Proteomes" id="UP001165079">
    <property type="component" value="Unassembled WGS sequence"/>
</dbReference>
<dbReference type="PRINTS" id="PR00069">
    <property type="entry name" value="ALDKETRDTASE"/>
</dbReference>
<name>A0A9W6W430_9ACTN</name>
<evidence type="ECO:0000259" key="7">
    <source>
        <dbReference type="Pfam" id="PF00248"/>
    </source>
</evidence>
<evidence type="ECO:0000256" key="6">
    <source>
        <dbReference type="PIRSR" id="PIRSR000097-3"/>
    </source>
</evidence>
<dbReference type="SUPFAM" id="SSF51430">
    <property type="entry name" value="NAD(P)-linked oxidoreductase"/>
    <property type="match status" value="1"/>
</dbReference>
<dbReference type="InterPro" id="IPR036812">
    <property type="entry name" value="NAD(P)_OxRdtase_dom_sf"/>
</dbReference>
<reference evidence="8" key="1">
    <citation type="submission" date="2023-03" db="EMBL/GenBank/DDBJ databases">
        <title>Actinorhabdospora filicis NBRC 111898.</title>
        <authorList>
            <person name="Ichikawa N."/>
            <person name="Sato H."/>
            <person name="Tonouchi N."/>
        </authorList>
    </citation>
    <scope>NUCLEOTIDE SEQUENCE</scope>
    <source>
        <strain evidence="8">NBRC 111898</strain>
    </source>
</reference>
<dbReference type="Gene3D" id="3.20.20.100">
    <property type="entry name" value="NADP-dependent oxidoreductase domain"/>
    <property type="match status" value="1"/>
</dbReference>
<comment type="caution">
    <text evidence="8">The sequence shown here is derived from an EMBL/GenBank/DDBJ whole genome shotgun (WGS) entry which is preliminary data.</text>
</comment>
<gene>
    <name evidence="8" type="ORF">Afil01_36240</name>
</gene>
<accession>A0A9W6W430</accession>
<dbReference type="InterPro" id="IPR020471">
    <property type="entry name" value="AKR"/>
</dbReference>
<proteinExistence type="inferred from homology"/>
<dbReference type="AlphaFoldDB" id="A0A9W6W430"/>
<dbReference type="PROSITE" id="PS00798">
    <property type="entry name" value="ALDOKETO_REDUCTASE_1"/>
    <property type="match status" value="1"/>
</dbReference>
<evidence type="ECO:0000256" key="1">
    <source>
        <dbReference type="ARBA" id="ARBA00007905"/>
    </source>
</evidence>
<evidence type="ECO:0000313" key="8">
    <source>
        <dbReference type="EMBL" id="GLZ78817.1"/>
    </source>
</evidence>
<feature type="domain" description="NADP-dependent oxidoreductase" evidence="7">
    <location>
        <begin position="16"/>
        <end position="257"/>
    </location>
</feature>
<feature type="active site" description="Proton donor" evidence="4">
    <location>
        <position position="49"/>
    </location>
</feature>
<sequence>METTVALNNGVAMPRLGLGVWQASDDEARSAVAAALEAGYRSVDTAAVYRNETGVGRAIAASGVPRGDIFLTTKLWNSDQASVERAFEESLEKLGTDYVDLYLIHWPVPAKDLYVDAWKGLERIAADGRARAIGVSNFHIPHLERLAAETGTVPALNQIELHPDFNQAELRQYHAAHGIATESWSPLGQGGALLQDPVLDGIASAHGKTVAQVVIRWHLQIGAVVIPKSVTPSRIVENFGVFDFALSEAEVAAITGLEAGHRMGPDPDTFG</sequence>
<evidence type="ECO:0000256" key="4">
    <source>
        <dbReference type="PIRSR" id="PIRSR000097-1"/>
    </source>
</evidence>
<dbReference type="PROSITE" id="PS00063">
    <property type="entry name" value="ALDOKETO_REDUCTASE_3"/>
    <property type="match status" value="1"/>
</dbReference>
<keyword evidence="3" id="KW-0560">Oxidoreductase</keyword>
<organism evidence="8 9">
    <name type="scientific">Actinorhabdospora filicis</name>
    <dbReference type="NCBI Taxonomy" id="1785913"/>
    <lineage>
        <taxon>Bacteria</taxon>
        <taxon>Bacillati</taxon>
        <taxon>Actinomycetota</taxon>
        <taxon>Actinomycetes</taxon>
        <taxon>Micromonosporales</taxon>
        <taxon>Micromonosporaceae</taxon>
        <taxon>Actinorhabdospora</taxon>
    </lineage>
</organism>
<keyword evidence="9" id="KW-1185">Reference proteome</keyword>
<comment type="similarity">
    <text evidence="1">Belongs to the aldo/keto reductase family.</text>
</comment>
<protein>
    <submittedName>
        <fullName evidence="8">Oxidoreductase</fullName>
    </submittedName>
</protein>
<dbReference type="PANTHER" id="PTHR43827:SF3">
    <property type="entry name" value="NADP-DEPENDENT OXIDOREDUCTASE DOMAIN-CONTAINING PROTEIN"/>
    <property type="match status" value="1"/>
</dbReference>
<evidence type="ECO:0000256" key="5">
    <source>
        <dbReference type="PIRSR" id="PIRSR000097-2"/>
    </source>
</evidence>
<dbReference type="InterPro" id="IPR018170">
    <property type="entry name" value="Aldo/ket_reductase_CS"/>
</dbReference>
<evidence type="ECO:0000256" key="3">
    <source>
        <dbReference type="ARBA" id="ARBA00023002"/>
    </source>
</evidence>
<dbReference type="PROSITE" id="PS00062">
    <property type="entry name" value="ALDOKETO_REDUCTASE_2"/>
    <property type="match status" value="1"/>
</dbReference>
<dbReference type="PANTHER" id="PTHR43827">
    <property type="entry name" value="2,5-DIKETO-D-GLUCONIC ACID REDUCTASE"/>
    <property type="match status" value="1"/>
</dbReference>
<dbReference type="FunFam" id="3.20.20.100:FF:000002">
    <property type="entry name" value="2,5-diketo-D-gluconic acid reductase A"/>
    <property type="match status" value="1"/>
</dbReference>
<feature type="binding site" evidence="5">
    <location>
        <position position="105"/>
    </location>
    <ligand>
        <name>substrate</name>
    </ligand>
</feature>
<dbReference type="Pfam" id="PF00248">
    <property type="entry name" value="Aldo_ket_red"/>
    <property type="match status" value="1"/>
</dbReference>
<feature type="site" description="Lowers pKa of active site Tyr" evidence="6">
    <location>
        <position position="74"/>
    </location>
</feature>
<keyword evidence="2" id="KW-0521">NADP</keyword>
<dbReference type="EMBL" id="BSTX01000002">
    <property type="protein sequence ID" value="GLZ78817.1"/>
    <property type="molecule type" value="Genomic_DNA"/>
</dbReference>
<evidence type="ECO:0000313" key="9">
    <source>
        <dbReference type="Proteomes" id="UP001165079"/>
    </source>
</evidence>
<dbReference type="GO" id="GO:0016616">
    <property type="term" value="F:oxidoreductase activity, acting on the CH-OH group of donors, NAD or NADP as acceptor"/>
    <property type="evidence" value="ECO:0007669"/>
    <property type="project" value="UniProtKB-ARBA"/>
</dbReference>
<evidence type="ECO:0000256" key="2">
    <source>
        <dbReference type="ARBA" id="ARBA00022857"/>
    </source>
</evidence>
<dbReference type="InterPro" id="IPR023210">
    <property type="entry name" value="NADP_OxRdtase_dom"/>
</dbReference>
<dbReference type="PIRSF" id="PIRSF000097">
    <property type="entry name" value="AKR"/>
    <property type="match status" value="1"/>
</dbReference>